<dbReference type="PROSITE" id="PS50113">
    <property type="entry name" value="PAC"/>
    <property type="match status" value="1"/>
</dbReference>
<evidence type="ECO:0000256" key="6">
    <source>
        <dbReference type="ARBA" id="ARBA00022777"/>
    </source>
</evidence>
<feature type="domain" description="PAS" evidence="10">
    <location>
        <begin position="170"/>
        <end position="224"/>
    </location>
</feature>
<dbReference type="PROSITE" id="PS50109">
    <property type="entry name" value="HIS_KIN"/>
    <property type="match status" value="1"/>
</dbReference>
<comment type="caution">
    <text evidence="12">The sequence shown here is derived from an EMBL/GenBank/DDBJ whole genome shotgun (WGS) entry which is preliminary data.</text>
</comment>
<dbReference type="PANTHER" id="PTHR43065:SF34">
    <property type="entry name" value="SPORULATION KINASE A"/>
    <property type="match status" value="1"/>
</dbReference>
<evidence type="ECO:0000256" key="5">
    <source>
        <dbReference type="ARBA" id="ARBA00022741"/>
    </source>
</evidence>
<dbReference type="InterPro" id="IPR004358">
    <property type="entry name" value="Sig_transdc_His_kin-like_C"/>
</dbReference>
<keyword evidence="8" id="KW-0902">Two-component regulatory system</keyword>
<dbReference type="SUPFAM" id="SSF55874">
    <property type="entry name" value="ATPase domain of HSP90 chaperone/DNA topoisomerase II/histidine kinase"/>
    <property type="match status" value="1"/>
</dbReference>
<sequence>MQKIPVSSDRKGSNITVISSDDVVKIECIRDKEYIIHTANDKYYWTASLEAFEEWLFEEGFRLVDQMNVVNMNHVRNYDPRKGLVTLKPETSSRQKTASAAWIHGEHITNVMNLLQRMKQLDHGLPETNEDDEIFETILAQEEDHRFARSYAMIKALYDKRKAEILLEESELRYKSLFEHNPDPILSIHLNGSISNANPAFHRVFGYSEAELLGKTVEPLIFPEHLALWELQFAATLKGATPNFEISFLRPDGEPVELSVKNFPIFVGKRIAGVYTIAQDISERRRAEEMILRSEKLSIVGQMAAGVAHEIRNPLTSLKGFVQLMQTRVEGFDSYFNIMQEELDRINFIVSEFLVIAKPQSVRFQPKDAGMILQHTILLLNSQALIHNVNLLTEADPELPPINCDENQIKQVFINILNNSIDSMPDGGQIRIELKRSDDNFVVIRFTDQGCGIPEDRLPRLGEPFYTTKEKGTGLGLMVTFKIIENHGGRMNIYSEVGTGTTVEVMMPMASENKKTPRL</sequence>
<dbReference type="PANTHER" id="PTHR43065">
    <property type="entry name" value="SENSOR HISTIDINE KINASE"/>
    <property type="match status" value="1"/>
</dbReference>
<dbReference type="CDD" id="cd00075">
    <property type="entry name" value="HATPase"/>
    <property type="match status" value="1"/>
</dbReference>
<dbReference type="Proteomes" id="UP001527882">
    <property type="component" value="Unassembled WGS sequence"/>
</dbReference>
<dbReference type="InterPro" id="IPR000700">
    <property type="entry name" value="PAS-assoc_C"/>
</dbReference>
<evidence type="ECO:0000259" key="11">
    <source>
        <dbReference type="PROSITE" id="PS50113"/>
    </source>
</evidence>
<reference evidence="12 13" key="1">
    <citation type="submission" date="2022-12" db="EMBL/GenBank/DDBJ databases">
        <title>Draft genome sequence of Paenibacillus sp. dW9.</title>
        <authorList>
            <person name="Choi E.-W."/>
            <person name="Kim D.-U."/>
        </authorList>
    </citation>
    <scope>NUCLEOTIDE SEQUENCE [LARGE SCALE GENOMIC DNA]</scope>
    <source>
        <strain evidence="13">dW9</strain>
    </source>
</reference>
<dbReference type="SMART" id="SM00091">
    <property type="entry name" value="PAS"/>
    <property type="match status" value="1"/>
</dbReference>
<dbReference type="InterPro" id="IPR007492">
    <property type="entry name" value="LytTR_DNA-bd_dom"/>
</dbReference>
<keyword evidence="4" id="KW-0808">Transferase</keyword>
<dbReference type="SMART" id="SM00388">
    <property type="entry name" value="HisKA"/>
    <property type="match status" value="1"/>
</dbReference>
<dbReference type="Pfam" id="PF04397">
    <property type="entry name" value="LytTR"/>
    <property type="match status" value="1"/>
</dbReference>
<evidence type="ECO:0000256" key="7">
    <source>
        <dbReference type="ARBA" id="ARBA00022840"/>
    </source>
</evidence>
<evidence type="ECO:0000259" key="9">
    <source>
        <dbReference type="PROSITE" id="PS50109"/>
    </source>
</evidence>
<evidence type="ECO:0000256" key="2">
    <source>
        <dbReference type="ARBA" id="ARBA00012438"/>
    </source>
</evidence>
<organism evidence="12 13">
    <name type="scientific">Paenibacillus gyeongsangnamensis</name>
    <dbReference type="NCBI Taxonomy" id="3388067"/>
    <lineage>
        <taxon>Bacteria</taxon>
        <taxon>Bacillati</taxon>
        <taxon>Bacillota</taxon>
        <taxon>Bacilli</taxon>
        <taxon>Bacillales</taxon>
        <taxon>Paenibacillaceae</taxon>
        <taxon>Paenibacillus</taxon>
    </lineage>
</organism>
<dbReference type="Gene3D" id="3.30.565.10">
    <property type="entry name" value="Histidine kinase-like ATPase, C-terminal domain"/>
    <property type="match status" value="1"/>
</dbReference>
<keyword evidence="13" id="KW-1185">Reference proteome</keyword>
<feature type="domain" description="PAC" evidence="11">
    <location>
        <begin position="242"/>
        <end position="293"/>
    </location>
</feature>
<dbReference type="PROSITE" id="PS50112">
    <property type="entry name" value="PAS"/>
    <property type="match status" value="1"/>
</dbReference>
<dbReference type="NCBIfam" id="TIGR00229">
    <property type="entry name" value="sensory_box"/>
    <property type="match status" value="1"/>
</dbReference>
<dbReference type="Gene3D" id="3.30.450.20">
    <property type="entry name" value="PAS domain"/>
    <property type="match status" value="1"/>
</dbReference>
<proteinExistence type="predicted"/>
<evidence type="ECO:0000313" key="12">
    <source>
        <dbReference type="EMBL" id="MCZ8513541.1"/>
    </source>
</evidence>
<evidence type="ECO:0000259" key="10">
    <source>
        <dbReference type="PROSITE" id="PS50112"/>
    </source>
</evidence>
<gene>
    <name evidence="12" type="ORF">O9H85_14075</name>
</gene>
<dbReference type="CDD" id="cd00082">
    <property type="entry name" value="HisKA"/>
    <property type="match status" value="1"/>
</dbReference>
<dbReference type="EMBL" id="JAQAGZ010000008">
    <property type="protein sequence ID" value="MCZ8513541.1"/>
    <property type="molecule type" value="Genomic_DNA"/>
</dbReference>
<dbReference type="PRINTS" id="PR00344">
    <property type="entry name" value="BCTRLSENSOR"/>
</dbReference>
<dbReference type="SUPFAM" id="SSF55785">
    <property type="entry name" value="PYP-like sensor domain (PAS domain)"/>
    <property type="match status" value="1"/>
</dbReference>
<keyword evidence="6" id="KW-0418">Kinase</keyword>
<accession>A0ABT4Q9N8</accession>
<evidence type="ECO:0000256" key="4">
    <source>
        <dbReference type="ARBA" id="ARBA00022679"/>
    </source>
</evidence>
<dbReference type="InterPro" id="IPR036097">
    <property type="entry name" value="HisK_dim/P_sf"/>
</dbReference>
<dbReference type="RefSeq" id="WP_269882061.1">
    <property type="nucleotide sequence ID" value="NZ_JAQAGZ010000008.1"/>
</dbReference>
<keyword evidence="3" id="KW-0597">Phosphoprotein</keyword>
<dbReference type="EC" id="2.7.13.3" evidence="2"/>
<dbReference type="InterPro" id="IPR035965">
    <property type="entry name" value="PAS-like_dom_sf"/>
</dbReference>
<dbReference type="InterPro" id="IPR005467">
    <property type="entry name" value="His_kinase_dom"/>
</dbReference>
<keyword evidence="5" id="KW-0547">Nucleotide-binding</keyword>
<dbReference type="Gene3D" id="1.10.287.130">
    <property type="match status" value="1"/>
</dbReference>
<name>A0ABT4Q9N8_9BACL</name>
<dbReference type="SUPFAM" id="SSF47384">
    <property type="entry name" value="Homodimeric domain of signal transducing histidine kinase"/>
    <property type="match status" value="1"/>
</dbReference>
<dbReference type="Pfam" id="PF08448">
    <property type="entry name" value="PAS_4"/>
    <property type="match status" value="1"/>
</dbReference>
<dbReference type="InterPro" id="IPR003661">
    <property type="entry name" value="HisK_dim/P_dom"/>
</dbReference>
<keyword evidence="7 12" id="KW-0067">ATP-binding</keyword>
<dbReference type="InterPro" id="IPR003594">
    <property type="entry name" value="HATPase_dom"/>
</dbReference>
<dbReference type="CDD" id="cd00130">
    <property type="entry name" value="PAS"/>
    <property type="match status" value="1"/>
</dbReference>
<evidence type="ECO:0000256" key="8">
    <source>
        <dbReference type="ARBA" id="ARBA00023012"/>
    </source>
</evidence>
<dbReference type="Pfam" id="PF00512">
    <property type="entry name" value="HisKA"/>
    <property type="match status" value="1"/>
</dbReference>
<dbReference type="SMART" id="SM00387">
    <property type="entry name" value="HATPase_c"/>
    <property type="match status" value="1"/>
</dbReference>
<comment type="catalytic activity">
    <reaction evidence="1">
        <text>ATP + protein L-histidine = ADP + protein N-phospho-L-histidine.</text>
        <dbReference type="EC" id="2.7.13.3"/>
    </reaction>
</comment>
<evidence type="ECO:0000313" key="13">
    <source>
        <dbReference type="Proteomes" id="UP001527882"/>
    </source>
</evidence>
<dbReference type="InterPro" id="IPR013656">
    <property type="entry name" value="PAS_4"/>
</dbReference>
<dbReference type="InterPro" id="IPR000014">
    <property type="entry name" value="PAS"/>
</dbReference>
<dbReference type="GO" id="GO:0005524">
    <property type="term" value="F:ATP binding"/>
    <property type="evidence" value="ECO:0007669"/>
    <property type="project" value="UniProtKB-KW"/>
</dbReference>
<feature type="domain" description="Histidine kinase" evidence="9">
    <location>
        <begin position="306"/>
        <end position="511"/>
    </location>
</feature>
<dbReference type="InterPro" id="IPR036890">
    <property type="entry name" value="HATPase_C_sf"/>
</dbReference>
<evidence type="ECO:0000256" key="1">
    <source>
        <dbReference type="ARBA" id="ARBA00000085"/>
    </source>
</evidence>
<evidence type="ECO:0000256" key="3">
    <source>
        <dbReference type="ARBA" id="ARBA00022553"/>
    </source>
</evidence>
<protein>
    <recommendedName>
        <fullName evidence="2">histidine kinase</fullName>
        <ecNumber evidence="2">2.7.13.3</ecNumber>
    </recommendedName>
</protein>
<dbReference type="Pfam" id="PF02518">
    <property type="entry name" value="HATPase_c"/>
    <property type="match status" value="1"/>
</dbReference>
<dbReference type="Gene3D" id="2.40.50.1020">
    <property type="entry name" value="LytTr DNA-binding domain"/>
    <property type="match status" value="1"/>
</dbReference>